<dbReference type="NCBIfam" id="NF007913">
    <property type="entry name" value="PRK10626.1"/>
    <property type="match status" value="1"/>
</dbReference>
<evidence type="ECO:0000313" key="3">
    <source>
        <dbReference type="Proteomes" id="UP000190667"/>
    </source>
</evidence>
<sequence length="238" mass="25988">MWGKAAMFGALALIAGQAQADYQCSVNPQDDVVISPQSVQVVGAHGNLLISPQGDVQSNGQPQKIDAATRQKAIDYQAALRRDLPWIDNGASSRLEKGRQALDKVIVDKLGADSNVRSRLTSLDQQLKQQMNRIIEHRSDGLTFHHQAIEQVRQDGERLVQSAMGGVLQDSLNEMGTRQTGSNNNPLQAVLGNLGGLQQAIQAEWSNQEQDFQNFGHEVCNRVTSLESQRKGLVAALK</sequence>
<dbReference type="OrthoDB" id="7057921at2"/>
<dbReference type="InterPro" id="IPR021307">
    <property type="entry name" value="DUF2884"/>
</dbReference>
<keyword evidence="3" id="KW-1185">Reference proteome</keyword>
<gene>
    <name evidence="2" type="ORF">BTJ39_12595</name>
</gene>
<name>A0A1S8YK77_9GAMM</name>
<protein>
    <recommendedName>
        <fullName evidence="4">DUF2884 domain-containing protein</fullName>
    </recommendedName>
</protein>
<comment type="caution">
    <text evidence="2">The sequence shown here is derived from an EMBL/GenBank/DDBJ whole genome shotgun (WGS) entry which is preliminary data.</text>
</comment>
<organism evidence="2 3">
    <name type="scientific">Izhakiella australiensis</name>
    <dbReference type="NCBI Taxonomy" id="1926881"/>
    <lineage>
        <taxon>Bacteria</taxon>
        <taxon>Pseudomonadati</taxon>
        <taxon>Pseudomonadota</taxon>
        <taxon>Gammaproteobacteria</taxon>
        <taxon>Enterobacterales</taxon>
        <taxon>Erwiniaceae</taxon>
        <taxon>Izhakiella</taxon>
    </lineage>
</organism>
<feature type="signal peptide" evidence="1">
    <location>
        <begin position="1"/>
        <end position="20"/>
    </location>
</feature>
<evidence type="ECO:0000256" key="1">
    <source>
        <dbReference type="SAM" id="SignalP"/>
    </source>
</evidence>
<proteinExistence type="predicted"/>
<dbReference type="Proteomes" id="UP000190667">
    <property type="component" value="Unassembled WGS sequence"/>
</dbReference>
<evidence type="ECO:0008006" key="4">
    <source>
        <dbReference type="Google" id="ProtNLM"/>
    </source>
</evidence>
<dbReference type="EMBL" id="MRUL01000008">
    <property type="protein sequence ID" value="OON39491.1"/>
    <property type="molecule type" value="Genomic_DNA"/>
</dbReference>
<reference evidence="2 3" key="1">
    <citation type="submission" date="2016-12" db="EMBL/GenBank/DDBJ databases">
        <title>Izhakiella australiana sp. nov. of genus Izhakiella isolated from Australian desert.</title>
        <authorList>
            <person name="Ji M."/>
        </authorList>
    </citation>
    <scope>NUCLEOTIDE SEQUENCE [LARGE SCALE GENOMIC DNA]</scope>
    <source>
        <strain evidence="2 3">D4N98</strain>
    </source>
</reference>
<dbReference type="STRING" id="1926881.BTJ39_12595"/>
<dbReference type="RefSeq" id="WP_078003056.1">
    <property type="nucleotide sequence ID" value="NZ_MRUL01000008.1"/>
</dbReference>
<accession>A0A1S8YK77</accession>
<keyword evidence="1" id="KW-0732">Signal</keyword>
<dbReference type="Pfam" id="PF11101">
    <property type="entry name" value="DUF2884"/>
    <property type="match status" value="1"/>
</dbReference>
<feature type="chain" id="PRO_5012142442" description="DUF2884 domain-containing protein" evidence="1">
    <location>
        <begin position="21"/>
        <end position="238"/>
    </location>
</feature>
<evidence type="ECO:0000313" key="2">
    <source>
        <dbReference type="EMBL" id="OON39491.1"/>
    </source>
</evidence>
<dbReference type="AlphaFoldDB" id="A0A1S8YK77"/>